<reference evidence="6 7" key="1">
    <citation type="journal article" date="2016" name="Sci. Rep.">
        <title>The genome sequence of the outbreeding globe artichoke constructed de novo incorporating a phase-aware low-pass sequencing strategy of F1 progeny.</title>
        <authorList>
            <person name="Scaglione D."/>
            <person name="Reyes-Chin-Wo S."/>
            <person name="Acquadro A."/>
            <person name="Froenicke L."/>
            <person name="Portis E."/>
            <person name="Beitel C."/>
            <person name="Tirone M."/>
            <person name="Mauro R."/>
            <person name="Lo Monaco A."/>
            <person name="Mauromicale G."/>
            <person name="Faccioli P."/>
            <person name="Cattivelli L."/>
            <person name="Rieseberg L."/>
            <person name="Michelmore R."/>
            <person name="Lanteri S."/>
        </authorList>
    </citation>
    <scope>NUCLEOTIDE SEQUENCE [LARGE SCALE GENOMIC DNA]</scope>
    <source>
        <strain evidence="6">2C</strain>
    </source>
</reference>
<dbReference type="Gene3D" id="3.40.1490.10">
    <property type="entry name" value="Bit1"/>
    <property type="match status" value="2"/>
</dbReference>
<keyword evidence="5" id="KW-0472">Membrane</keyword>
<evidence type="ECO:0000256" key="1">
    <source>
        <dbReference type="ARBA" id="ARBA00013260"/>
    </source>
</evidence>
<dbReference type="Pfam" id="PF01981">
    <property type="entry name" value="PTH2"/>
    <property type="match status" value="2"/>
</dbReference>
<evidence type="ECO:0000313" key="7">
    <source>
        <dbReference type="Proteomes" id="UP000243975"/>
    </source>
</evidence>
<dbReference type="GO" id="GO:0005739">
    <property type="term" value="C:mitochondrion"/>
    <property type="evidence" value="ECO:0007669"/>
    <property type="project" value="TreeGrafter"/>
</dbReference>
<dbReference type="EMBL" id="LEKV01001503">
    <property type="protein sequence ID" value="KVI07515.1"/>
    <property type="molecule type" value="Genomic_DNA"/>
</dbReference>
<protein>
    <recommendedName>
        <fullName evidence="1">peptidyl-tRNA hydrolase</fullName>
        <ecNumber evidence="1">3.1.1.29</ecNumber>
    </recommendedName>
</protein>
<comment type="catalytic activity">
    <reaction evidence="4">
        <text>an N-acyl-L-alpha-aminoacyl-tRNA + H2O = an N-acyl-L-amino acid + a tRNA + H(+)</text>
        <dbReference type="Rhea" id="RHEA:54448"/>
        <dbReference type="Rhea" id="RHEA-COMP:10123"/>
        <dbReference type="Rhea" id="RHEA-COMP:13883"/>
        <dbReference type="ChEBI" id="CHEBI:15377"/>
        <dbReference type="ChEBI" id="CHEBI:15378"/>
        <dbReference type="ChEBI" id="CHEBI:59874"/>
        <dbReference type="ChEBI" id="CHEBI:78442"/>
        <dbReference type="ChEBI" id="CHEBI:138191"/>
        <dbReference type="EC" id="3.1.1.29"/>
    </reaction>
</comment>
<keyword evidence="5" id="KW-0812">Transmembrane</keyword>
<dbReference type="SUPFAM" id="SSF102462">
    <property type="entry name" value="Peptidyl-tRNA hydrolase II"/>
    <property type="match status" value="1"/>
</dbReference>
<dbReference type="EC" id="3.1.1.29" evidence="1"/>
<keyword evidence="2 6" id="KW-0378">Hydrolase</keyword>
<dbReference type="GO" id="GO:0005829">
    <property type="term" value="C:cytosol"/>
    <property type="evidence" value="ECO:0007669"/>
    <property type="project" value="TreeGrafter"/>
</dbReference>
<evidence type="ECO:0000256" key="2">
    <source>
        <dbReference type="ARBA" id="ARBA00022801"/>
    </source>
</evidence>
<dbReference type="PANTHER" id="PTHR12649">
    <property type="entry name" value="PEPTIDYL-TRNA HYDROLASE 2"/>
    <property type="match status" value="1"/>
</dbReference>
<dbReference type="Gramene" id="KVI07515">
    <property type="protein sequence ID" value="KVI07515"/>
    <property type="gene ID" value="Ccrd_014085"/>
</dbReference>
<comment type="caution">
    <text evidence="6">The sequence shown here is derived from an EMBL/GenBank/DDBJ whole genome shotgun (WGS) entry which is preliminary data.</text>
</comment>
<evidence type="ECO:0000256" key="4">
    <source>
        <dbReference type="ARBA" id="ARBA00048707"/>
    </source>
</evidence>
<dbReference type="InterPro" id="IPR023476">
    <property type="entry name" value="Pep_tRNA_hydro_II_dom_sf"/>
</dbReference>
<dbReference type="STRING" id="59895.A0A118K4H2"/>
<accession>A0A118K4H2</accession>
<comment type="similarity">
    <text evidence="3">Belongs to the PTH2 family.</text>
</comment>
<proteinExistence type="inferred from homology"/>
<dbReference type="GO" id="GO:0004045">
    <property type="term" value="F:peptidyl-tRNA hydrolase activity"/>
    <property type="evidence" value="ECO:0007669"/>
    <property type="project" value="UniProtKB-EC"/>
</dbReference>
<dbReference type="OMA" id="ITSNNEC"/>
<gene>
    <name evidence="6" type="ORF">Ccrd_014085</name>
</gene>
<dbReference type="PANTHER" id="PTHR12649:SF30">
    <property type="entry name" value="AMINOACYL-TRNA HYDROLASE"/>
    <property type="match status" value="1"/>
</dbReference>
<dbReference type="Proteomes" id="UP000243975">
    <property type="component" value="Unassembled WGS sequence"/>
</dbReference>
<keyword evidence="7" id="KW-1185">Reference proteome</keyword>
<dbReference type="InterPro" id="IPR002833">
    <property type="entry name" value="PTH2"/>
</dbReference>
<dbReference type="AlphaFoldDB" id="A0A118K4H2"/>
<dbReference type="FunFam" id="3.40.1490.10:FF:000002">
    <property type="entry name" value="Peptidyl-tRNA hydrolase 2, mitochondrial"/>
    <property type="match status" value="1"/>
</dbReference>
<organism evidence="6 7">
    <name type="scientific">Cynara cardunculus var. scolymus</name>
    <name type="common">Globe artichoke</name>
    <name type="synonym">Cynara scolymus</name>
    <dbReference type="NCBI Taxonomy" id="59895"/>
    <lineage>
        <taxon>Eukaryota</taxon>
        <taxon>Viridiplantae</taxon>
        <taxon>Streptophyta</taxon>
        <taxon>Embryophyta</taxon>
        <taxon>Tracheophyta</taxon>
        <taxon>Spermatophyta</taxon>
        <taxon>Magnoliopsida</taxon>
        <taxon>eudicotyledons</taxon>
        <taxon>Gunneridae</taxon>
        <taxon>Pentapetalae</taxon>
        <taxon>asterids</taxon>
        <taxon>campanulids</taxon>
        <taxon>Asterales</taxon>
        <taxon>Asteraceae</taxon>
        <taxon>Carduoideae</taxon>
        <taxon>Cardueae</taxon>
        <taxon>Carduinae</taxon>
        <taxon>Cynara</taxon>
    </lineage>
</organism>
<evidence type="ECO:0000313" key="6">
    <source>
        <dbReference type="EMBL" id="KVI07515.1"/>
    </source>
</evidence>
<feature type="transmembrane region" description="Helical" evidence="5">
    <location>
        <begin position="6"/>
        <end position="25"/>
    </location>
</feature>
<name>A0A118K4H2_CYNCS</name>
<evidence type="ECO:0000256" key="5">
    <source>
        <dbReference type="SAM" id="Phobius"/>
    </source>
</evidence>
<dbReference type="CDD" id="cd02430">
    <property type="entry name" value="PTH2"/>
    <property type="match status" value="1"/>
</dbReference>
<evidence type="ECO:0000256" key="3">
    <source>
        <dbReference type="ARBA" id="ARBA00038050"/>
    </source>
</evidence>
<keyword evidence="5" id="KW-1133">Transmembrane helix</keyword>
<sequence>MMDVTWLGAILVGAGCLALGFFIGARKSSRKFLSTKVAEATALVDGNQKGRAKKPLEIEKLAEIIEDFKMVLVVRNDLKMGKGKIAAQCRWEMCGQVKVVVKIESEDDMLVLQERAKSMAIPTHIVIDAGRTQIAPNSRTVMAVLGPAEMVDDVTGGLKLL</sequence>